<dbReference type="SUPFAM" id="SSF46565">
    <property type="entry name" value="Chaperone J-domain"/>
    <property type="match status" value="1"/>
</dbReference>
<evidence type="ECO:0000256" key="1">
    <source>
        <dbReference type="SAM" id="MobiDB-lite"/>
    </source>
</evidence>
<dbReference type="PANTHER" id="PTHR44240">
    <property type="entry name" value="DNAJ DOMAIN (PROKARYOTIC HEAT SHOCK PROTEIN)-RELATED"/>
    <property type="match status" value="1"/>
</dbReference>
<gene>
    <name evidence="4" type="ORF">KHLLAP_LOCUS4650</name>
</gene>
<dbReference type="PRINTS" id="PR00625">
    <property type="entry name" value="JDOMAIN"/>
</dbReference>
<evidence type="ECO:0000256" key="2">
    <source>
        <dbReference type="SAM" id="Phobius"/>
    </source>
</evidence>
<keyword evidence="2" id="KW-0812">Transmembrane</keyword>
<feature type="compositionally biased region" description="Basic and acidic residues" evidence="1">
    <location>
        <begin position="184"/>
        <end position="200"/>
    </location>
</feature>
<feature type="region of interest" description="Disordered" evidence="1">
    <location>
        <begin position="143"/>
        <end position="206"/>
    </location>
</feature>
<reference evidence="4" key="1">
    <citation type="submission" date="2023-10" db="EMBL/GenBank/DDBJ databases">
        <authorList>
            <person name="Hackl T."/>
        </authorList>
    </citation>
    <scope>NUCLEOTIDE SEQUENCE</scope>
</reference>
<dbReference type="Pfam" id="PF00226">
    <property type="entry name" value="DnaJ"/>
    <property type="match status" value="1"/>
</dbReference>
<proteinExistence type="predicted"/>
<dbReference type="PANTHER" id="PTHR44240:SF10">
    <property type="entry name" value="J DOMAIN-CONTAINING PROTEIN"/>
    <property type="match status" value="1"/>
</dbReference>
<dbReference type="Proteomes" id="UP001295740">
    <property type="component" value="Unassembled WGS sequence"/>
</dbReference>
<sequence length="259" mass="28971">MAGNDSPRAVTLRKRAYIICTKAVVCLCLAFIAYQIYLATTHHTNTHYDVLGVPINATATELRSAYRNQSRLTQPDKVTKPEDRTSATERYIRVQEAFNALSSDEKRCVYDCVIPNRGSRSQCRTECSLAQAGREGEEMAVAPKNKNEEMARAFGNKNKTEEKKLRRAKKEKKDRMAQEVVQEVVKEKEKKQKQENEALQRKNMTGQTSHATAAVLVVLESVAVWQIVKEGSTASRAGWLVLQVVIMAVATCKYISGSA</sequence>
<keyword evidence="2" id="KW-1133">Transmembrane helix</keyword>
<organism evidence="4 5">
    <name type="scientific">Anthostomella pinea</name>
    <dbReference type="NCBI Taxonomy" id="933095"/>
    <lineage>
        <taxon>Eukaryota</taxon>
        <taxon>Fungi</taxon>
        <taxon>Dikarya</taxon>
        <taxon>Ascomycota</taxon>
        <taxon>Pezizomycotina</taxon>
        <taxon>Sordariomycetes</taxon>
        <taxon>Xylariomycetidae</taxon>
        <taxon>Xylariales</taxon>
        <taxon>Xylariaceae</taxon>
        <taxon>Anthostomella</taxon>
    </lineage>
</organism>
<dbReference type="EMBL" id="CAUWAG010000006">
    <property type="protein sequence ID" value="CAJ2504182.1"/>
    <property type="molecule type" value="Genomic_DNA"/>
</dbReference>
<dbReference type="InterPro" id="IPR036869">
    <property type="entry name" value="J_dom_sf"/>
</dbReference>
<feature type="transmembrane region" description="Helical" evidence="2">
    <location>
        <begin position="16"/>
        <end position="37"/>
    </location>
</feature>
<dbReference type="CDD" id="cd06257">
    <property type="entry name" value="DnaJ"/>
    <property type="match status" value="1"/>
</dbReference>
<dbReference type="SMART" id="SM00271">
    <property type="entry name" value="DnaJ"/>
    <property type="match status" value="1"/>
</dbReference>
<feature type="domain" description="J" evidence="3">
    <location>
        <begin position="46"/>
        <end position="114"/>
    </location>
</feature>
<accession>A0AAI8VFY9</accession>
<name>A0AAI8VFY9_9PEZI</name>
<evidence type="ECO:0000313" key="4">
    <source>
        <dbReference type="EMBL" id="CAJ2504182.1"/>
    </source>
</evidence>
<dbReference type="Gene3D" id="1.10.287.110">
    <property type="entry name" value="DnaJ domain"/>
    <property type="match status" value="1"/>
</dbReference>
<dbReference type="PROSITE" id="PS50076">
    <property type="entry name" value="DNAJ_2"/>
    <property type="match status" value="1"/>
</dbReference>
<keyword evidence="2" id="KW-0472">Membrane</keyword>
<comment type="caution">
    <text evidence="4">The sequence shown here is derived from an EMBL/GenBank/DDBJ whole genome shotgun (WGS) entry which is preliminary data.</text>
</comment>
<dbReference type="InterPro" id="IPR052276">
    <property type="entry name" value="Diphthamide-biosynth_chaperone"/>
</dbReference>
<evidence type="ECO:0000259" key="3">
    <source>
        <dbReference type="PROSITE" id="PS50076"/>
    </source>
</evidence>
<protein>
    <submittedName>
        <fullName evidence="4">Uu.00g115760.m01.CDS01</fullName>
    </submittedName>
</protein>
<keyword evidence="5" id="KW-1185">Reference proteome</keyword>
<dbReference type="AlphaFoldDB" id="A0AAI8VFY9"/>
<evidence type="ECO:0000313" key="5">
    <source>
        <dbReference type="Proteomes" id="UP001295740"/>
    </source>
</evidence>
<dbReference type="InterPro" id="IPR001623">
    <property type="entry name" value="DnaJ_domain"/>
</dbReference>